<evidence type="ECO:0000313" key="3">
    <source>
        <dbReference type="EMBL" id="MBB5491317.1"/>
    </source>
</evidence>
<evidence type="ECO:0000256" key="2">
    <source>
        <dbReference type="SAM" id="Phobius"/>
    </source>
</evidence>
<sequence>MESTKAKKTAADEDLAEAAPRRTFITPANRQVKAKPGSDGDKRSQDDEELLATRTVVAGVIMVVIALVAGVLAFGSSGSTGPEMSRADTKEIFDLREEIHLAEARAEELPKGRDAERGLLKAMASADRVAALQNDYRQLTPRIEAAGGVLDPVLVASTRRDLTPLFTPSVDASALDPWYLLASDASVPEAVGIPASFDSGFKWIASTPATVEIDGMIPVTWQAIERHPAKGQDPAVLAWASADYDLTGQTFSEVRTGMTVQGAARSMEVKQG</sequence>
<reference evidence="3 4" key="1">
    <citation type="submission" date="2020-08" db="EMBL/GenBank/DDBJ databases">
        <title>Sequencing the genomes of 1000 actinobacteria strains.</title>
        <authorList>
            <person name="Klenk H.-P."/>
        </authorList>
    </citation>
    <scope>NUCLEOTIDE SEQUENCE [LARGE SCALE GENOMIC DNA]</scope>
    <source>
        <strain evidence="3 4">DSM 44598</strain>
    </source>
</reference>
<dbReference type="EMBL" id="JACHDO010000001">
    <property type="protein sequence ID" value="MBB5491317.1"/>
    <property type="molecule type" value="Genomic_DNA"/>
</dbReference>
<evidence type="ECO:0000256" key="1">
    <source>
        <dbReference type="SAM" id="MobiDB-lite"/>
    </source>
</evidence>
<feature type="compositionally biased region" description="Basic and acidic residues" evidence="1">
    <location>
        <begin position="36"/>
        <end position="45"/>
    </location>
</feature>
<keyword evidence="2" id="KW-0472">Membrane</keyword>
<keyword evidence="2" id="KW-1133">Transmembrane helix</keyword>
<evidence type="ECO:0000313" key="4">
    <source>
        <dbReference type="Proteomes" id="UP000579647"/>
    </source>
</evidence>
<name>A0A840WI05_9ACTN</name>
<proteinExistence type="predicted"/>
<dbReference type="RefSeq" id="WP_184365024.1">
    <property type="nucleotide sequence ID" value="NZ_BAAAKM010000077.1"/>
</dbReference>
<protein>
    <submittedName>
        <fullName evidence="3">Uncharacterized protein</fullName>
    </submittedName>
</protein>
<organism evidence="3 4">
    <name type="scientific">Nocardiopsis metallicus</name>
    <dbReference type="NCBI Taxonomy" id="179819"/>
    <lineage>
        <taxon>Bacteria</taxon>
        <taxon>Bacillati</taxon>
        <taxon>Actinomycetota</taxon>
        <taxon>Actinomycetes</taxon>
        <taxon>Streptosporangiales</taxon>
        <taxon>Nocardiopsidaceae</taxon>
        <taxon>Nocardiopsis</taxon>
    </lineage>
</organism>
<feature type="transmembrane region" description="Helical" evidence="2">
    <location>
        <begin position="51"/>
        <end position="75"/>
    </location>
</feature>
<comment type="caution">
    <text evidence="3">The sequence shown here is derived from an EMBL/GenBank/DDBJ whole genome shotgun (WGS) entry which is preliminary data.</text>
</comment>
<keyword evidence="4" id="KW-1185">Reference proteome</keyword>
<dbReference type="AlphaFoldDB" id="A0A840WI05"/>
<dbReference type="Proteomes" id="UP000579647">
    <property type="component" value="Unassembled WGS sequence"/>
</dbReference>
<keyword evidence="2" id="KW-0812">Transmembrane</keyword>
<accession>A0A840WI05</accession>
<feature type="region of interest" description="Disordered" evidence="1">
    <location>
        <begin position="1"/>
        <end position="47"/>
    </location>
</feature>
<gene>
    <name evidence="3" type="ORF">HNR07_002454</name>
</gene>